<feature type="signal peptide" evidence="2">
    <location>
        <begin position="1"/>
        <end position="28"/>
    </location>
</feature>
<sequence length="397" mass="43201">MKRCRRLLAALCVSAMLLALVLAGTASADEIEIYQVAENDKMVELPVDAMPAWINGIIYVPYLVFDRSVTLVNLGVSYGLSRTDSEYKLSLYSLSGTLVFDLNDGTCVDSLTGESLDMKAVLRNGRPFVPLAAVCRYFELSYTYTPTIYGTLIRITNGQERMNTNQFVDAATASSAMRSRYYNYLAQLNPSSSSSPTPSASPSASTPPTQSSQEPEEETGGDLMLAFLCTPADGLDTLLSTLDSAGIQALFLFQPEDISQYATEIRQILGSGHMIGLTVSGNKTDELLSSLEEGTKQLERAAHLRTHTLYAPDASSGTLRQLEQAGWVCWNPDLDARPDGRSQSTQASALLNRLNSRGGQTSLLLDASTDSAGILSRILPSLRRNDFQFHLAVETQF</sequence>
<evidence type="ECO:0000313" key="3">
    <source>
        <dbReference type="EMBL" id="MEQ2456911.1"/>
    </source>
</evidence>
<evidence type="ECO:0000256" key="2">
    <source>
        <dbReference type="SAM" id="SignalP"/>
    </source>
</evidence>
<dbReference type="RefSeq" id="WP_349140644.1">
    <property type="nucleotide sequence ID" value="NZ_JBBMFT010000006.1"/>
</dbReference>
<feature type="region of interest" description="Disordered" evidence="1">
    <location>
        <begin position="190"/>
        <end position="219"/>
    </location>
</feature>
<dbReference type="EMBL" id="JBBMFT010000006">
    <property type="protein sequence ID" value="MEQ2456911.1"/>
    <property type="molecule type" value="Genomic_DNA"/>
</dbReference>
<dbReference type="Proteomes" id="UP001440599">
    <property type="component" value="Unassembled WGS sequence"/>
</dbReference>
<protein>
    <recommendedName>
        <fullName evidence="5">NodB homology domain-containing protein</fullName>
    </recommendedName>
</protein>
<keyword evidence="2" id="KW-0732">Signal</keyword>
<proteinExistence type="predicted"/>
<evidence type="ECO:0000313" key="4">
    <source>
        <dbReference type="Proteomes" id="UP001440599"/>
    </source>
</evidence>
<dbReference type="InterPro" id="IPR011330">
    <property type="entry name" value="Glyco_hydro/deAcase_b/a-brl"/>
</dbReference>
<feature type="chain" id="PRO_5045963984" description="NodB homology domain-containing protein" evidence="2">
    <location>
        <begin position="29"/>
        <end position="397"/>
    </location>
</feature>
<keyword evidence="4" id="KW-1185">Reference proteome</keyword>
<evidence type="ECO:0000256" key="1">
    <source>
        <dbReference type="SAM" id="MobiDB-lite"/>
    </source>
</evidence>
<dbReference type="SUPFAM" id="SSF88713">
    <property type="entry name" value="Glycoside hydrolase/deacetylase"/>
    <property type="match status" value="1"/>
</dbReference>
<accession>A0ABV1EQN3</accession>
<reference evidence="3 4" key="1">
    <citation type="submission" date="2024-03" db="EMBL/GenBank/DDBJ databases">
        <title>Human intestinal bacterial collection.</title>
        <authorList>
            <person name="Pauvert C."/>
            <person name="Hitch T.C.A."/>
            <person name="Clavel T."/>
        </authorList>
    </citation>
    <scope>NUCLEOTIDE SEQUENCE [LARGE SCALE GENOMIC DNA]</scope>
    <source>
        <strain evidence="3 4">CLA-AP-H34</strain>
    </source>
</reference>
<comment type="caution">
    <text evidence="3">The sequence shown here is derived from an EMBL/GenBank/DDBJ whole genome shotgun (WGS) entry which is preliminary data.</text>
</comment>
<gene>
    <name evidence="3" type="ORF">WMO45_10280</name>
</gene>
<feature type="compositionally biased region" description="Low complexity" evidence="1">
    <location>
        <begin position="190"/>
        <end position="213"/>
    </location>
</feature>
<name>A0ABV1EQN3_9FIRM</name>
<organism evidence="3 4">
    <name type="scientific">Flavonifractor hominis</name>
    <dbReference type="NCBI Taxonomy" id="3133178"/>
    <lineage>
        <taxon>Bacteria</taxon>
        <taxon>Bacillati</taxon>
        <taxon>Bacillota</taxon>
        <taxon>Clostridia</taxon>
        <taxon>Eubacteriales</taxon>
        <taxon>Oscillospiraceae</taxon>
        <taxon>Flavonifractor</taxon>
    </lineage>
</organism>
<dbReference type="Gene3D" id="3.20.20.370">
    <property type="entry name" value="Glycoside hydrolase/deacetylase"/>
    <property type="match status" value="1"/>
</dbReference>
<evidence type="ECO:0008006" key="5">
    <source>
        <dbReference type="Google" id="ProtNLM"/>
    </source>
</evidence>